<keyword evidence="2" id="KW-0677">Repeat</keyword>
<dbReference type="InterPro" id="IPR049804">
    <property type="entry name" value="Choice_anch_L"/>
</dbReference>
<keyword evidence="3" id="KW-0106">Calcium</keyword>
<evidence type="ECO:0000256" key="3">
    <source>
        <dbReference type="ARBA" id="ARBA00022837"/>
    </source>
</evidence>
<keyword evidence="1 5" id="KW-0732">Signal</keyword>
<sequence>MGLRFLLLAMLCLAAAGLLSQSAPPRIEVDPTYDAERLVREVFANDRCQTIFNIKQIGSNPDGIGYFSGSEEVVGFERGIILSTGKVKDAAGPNKATNTGSKLSGPTPDPDLDLVASQGIFDRSGLEFDFVPLESEVTFRYVFASEEYCEFVGAAFNDVFGFFISGPGFDGPYFNGAENVALIPGTKRSVSINNVNYRVNKQYYLDNESVETRQQANCGGGTTNGPRFQSIEYDGQTVILTATLKLEPCATYHIRLLVADVNDSDLDSAVFLEAGSFDLGASASLESEEGGNRAPIVALEGCTPATMRVVRGPDSDIERDQNVTYRVARGGTATDSVDFSAGSGSVTIPAGETFAEVAIQAYADSLVEGDEVAWLLLDVPCACYTDSVKLIIREPDSLQLGLGDPFQYCPTVGKRLTADVSGGLPPYSYEWSFGSTEAEPEYSGSLSDTISLRVTDACGLTQYQEVATQASDPPTLTLPEDELIACWGEVEEIPVQLTGSGPFTVTYRLDGRPAQKTVLPDATTAVWPVTEGGTYQVIRVDDQACGTDVNEITEVHLYNPVIDVDYSDPTCFGLANGTVTINHLTTVAPYRYRINDRVVSGPSVTDLTAGTYRLEVTDSAGCQDTLALELVEPDSLQLIDFTCRDLRLPPLRLRADGGQPPYSYSVDGGEFSADLWNSLQGGETYDLTIRDANGCELERPDYFYPQASRQAARLPSFYNQDVGGSVQITPNYLVPAHQIASYRWEPAALFDCPSCPSPTVTTPFTQDIDLTVVDIFGCVDSLGTYVAVDDSSPLYVPNAFTPDGDGNNDYMAVFASADLVTEILSFTIYTRWGELVFSDGNFPPNSARRGWDGQFMNREATSGTYVWTAEYRLYNGEVRSTAGSTILLGR</sequence>
<evidence type="ECO:0000313" key="8">
    <source>
        <dbReference type="Proteomes" id="UP000226437"/>
    </source>
</evidence>
<accession>A0A2G0CBH4</accession>
<dbReference type="InterPro" id="IPR025667">
    <property type="entry name" value="SprB_repeat"/>
</dbReference>
<evidence type="ECO:0000259" key="6">
    <source>
        <dbReference type="SMART" id="SM00237"/>
    </source>
</evidence>
<dbReference type="OrthoDB" id="9765926at2"/>
<dbReference type="EMBL" id="PDLO01000009">
    <property type="protein sequence ID" value="PHK97324.1"/>
    <property type="molecule type" value="Genomic_DNA"/>
</dbReference>
<dbReference type="InterPro" id="IPR003644">
    <property type="entry name" value="Calx_beta"/>
</dbReference>
<proteinExistence type="predicted"/>
<feature type="region of interest" description="Disordered" evidence="4">
    <location>
        <begin position="88"/>
        <end position="108"/>
    </location>
</feature>
<organism evidence="7 8">
    <name type="scientific">Neolewinella marina</name>
    <dbReference type="NCBI Taxonomy" id="438751"/>
    <lineage>
        <taxon>Bacteria</taxon>
        <taxon>Pseudomonadati</taxon>
        <taxon>Bacteroidota</taxon>
        <taxon>Saprospiria</taxon>
        <taxon>Saprospirales</taxon>
        <taxon>Lewinellaceae</taxon>
        <taxon>Neolewinella</taxon>
    </lineage>
</organism>
<reference evidence="7 8" key="1">
    <citation type="submission" date="2017-10" db="EMBL/GenBank/DDBJ databases">
        <title>The draft genome sequence of Lewinella marina KCTC 32374.</title>
        <authorList>
            <person name="Wang K."/>
        </authorList>
    </citation>
    <scope>NUCLEOTIDE SEQUENCE [LARGE SCALE GENOMIC DNA]</scope>
    <source>
        <strain evidence="7 8">MKG-38</strain>
    </source>
</reference>
<feature type="compositionally biased region" description="Polar residues" evidence="4">
    <location>
        <begin position="95"/>
        <end position="104"/>
    </location>
</feature>
<evidence type="ECO:0000313" key="7">
    <source>
        <dbReference type="EMBL" id="PHK97324.1"/>
    </source>
</evidence>
<dbReference type="Gene3D" id="2.60.40.2030">
    <property type="match status" value="1"/>
</dbReference>
<evidence type="ECO:0000256" key="2">
    <source>
        <dbReference type="ARBA" id="ARBA00022737"/>
    </source>
</evidence>
<name>A0A2G0CBH4_9BACT</name>
<evidence type="ECO:0000256" key="1">
    <source>
        <dbReference type="ARBA" id="ARBA00022729"/>
    </source>
</evidence>
<protein>
    <recommendedName>
        <fullName evidence="6">Calx-beta domain-containing protein</fullName>
    </recommendedName>
</protein>
<dbReference type="GO" id="GO:0007154">
    <property type="term" value="P:cell communication"/>
    <property type="evidence" value="ECO:0007669"/>
    <property type="project" value="InterPro"/>
</dbReference>
<feature type="chain" id="PRO_5013585163" description="Calx-beta domain-containing protein" evidence="5">
    <location>
        <begin position="23"/>
        <end position="890"/>
    </location>
</feature>
<dbReference type="Pfam" id="PF13585">
    <property type="entry name" value="CHU_C"/>
    <property type="match status" value="1"/>
</dbReference>
<dbReference type="AlphaFoldDB" id="A0A2G0CBH4"/>
<dbReference type="InterPro" id="IPR056541">
    <property type="entry name" value="Ig-like_POM152"/>
</dbReference>
<dbReference type="Pfam" id="PF03160">
    <property type="entry name" value="Calx-beta"/>
    <property type="match status" value="1"/>
</dbReference>
<dbReference type="Proteomes" id="UP000226437">
    <property type="component" value="Unassembled WGS sequence"/>
</dbReference>
<gene>
    <name evidence="7" type="ORF">CGL56_16085</name>
</gene>
<evidence type="ECO:0000256" key="5">
    <source>
        <dbReference type="SAM" id="SignalP"/>
    </source>
</evidence>
<dbReference type="SMART" id="SM00237">
    <property type="entry name" value="Calx_beta"/>
    <property type="match status" value="1"/>
</dbReference>
<dbReference type="GO" id="GO:0016020">
    <property type="term" value="C:membrane"/>
    <property type="evidence" value="ECO:0007669"/>
    <property type="project" value="InterPro"/>
</dbReference>
<keyword evidence="8" id="KW-1185">Reference proteome</keyword>
<feature type="signal peptide" evidence="5">
    <location>
        <begin position="1"/>
        <end position="22"/>
    </location>
</feature>
<dbReference type="NCBIfam" id="NF038133">
    <property type="entry name" value="choice_anch_L"/>
    <property type="match status" value="1"/>
</dbReference>
<dbReference type="InterPro" id="IPR038081">
    <property type="entry name" value="CalX-like_sf"/>
</dbReference>
<feature type="domain" description="Calx-beta" evidence="6">
    <location>
        <begin position="272"/>
        <end position="378"/>
    </location>
</feature>
<dbReference type="Pfam" id="PF24312">
    <property type="entry name" value="Ig-like_POM152"/>
    <property type="match status" value="1"/>
</dbReference>
<evidence type="ECO:0000256" key="4">
    <source>
        <dbReference type="SAM" id="MobiDB-lite"/>
    </source>
</evidence>
<dbReference type="RefSeq" id="WP_099107608.1">
    <property type="nucleotide sequence ID" value="NZ_JAATJF010000003.1"/>
</dbReference>
<comment type="caution">
    <text evidence="7">The sequence shown here is derived from an EMBL/GenBank/DDBJ whole genome shotgun (WGS) entry which is preliminary data.</text>
</comment>
<dbReference type="SUPFAM" id="SSF141072">
    <property type="entry name" value="CalX-like"/>
    <property type="match status" value="1"/>
</dbReference>
<dbReference type="Pfam" id="PF13573">
    <property type="entry name" value="SprB"/>
    <property type="match status" value="2"/>
</dbReference>